<comment type="subcellular location">
    <subcellularLocation>
        <location evidence="2">Cytoplasm</location>
    </subcellularLocation>
</comment>
<evidence type="ECO:0000256" key="6">
    <source>
        <dbReference type="ARBA" id="ARBA00022490"/>
    </source>
</evidence>
<dbReference type="GO" id="GO:0005524">
    <property type="term" value="F:ATP binding"/>
    <property type="evidence" value="ECO:0007669"/>
    <property type="project" value="UniProtKB-KW"/>
</dbReference>
<evidence type="ECO:0000256" key="13">
    <source>
        <dbReference type="ARBA" id="ARBA00023146"/>
    </source>
</evidence>
<reference evidence="17" key="1">
    <citation type="submission" date="2018-05" db="EMBL/GenBank/DDBJ databases">
        <authorList>
            <person name="Lanie J.A."/>
            <person name="Ng W.-L."/>
            <person name="Kazmierczak K.M."/>
            <person name="Andrzejewski T.M."/>
            <person name="Davidsen T.M."/>
            <person name="Wayne K.J."/>
            <person name="Tettelin H."/>
            <person name="Glass J.I."/>
            <person name="Rusch D."/>
            <person name="Podicherti R."/>
            <person name="Tsui H.-C.T."/>
            <person name="Winkler M.E."/>
        </authorList>
    </citation>
    <scope>NUCLEOTIDE SEQUENCE</scope>
</reference>
<dbReference type="InterPro" id="IPR056411">
    <property type="entry name" value="CysS_C"/>
</dbReference>
<gene>
    <name evidence="17" type="ORF">METZ01_LOCUS49480</name>
</gene>
<keyword evidence="10" id="KW-0862">Zinc</keyword>
<dbReference type="SUPFAM" id="SSF47323">
    <property type="entry name" value="Anticodon-binding domain of a subclass of class I aminoacyl-tRNA synthetases"/>
    <property type="match status" value="1"/>
</dbReference>
<keyword evidence="9" id="KW-0547">Nucleotide-binding</keyword>
<dbReference type="GO" id="GO:0005829">
    <property type="term" value="C:cytosol"/>
    <property type="evidence" value="ECO:0007669"/>
    <property type="project" value="TreeGrafter"/>
</dbReference>
<accession>A0A381RXP3</accession>
<dbReference type="Gene3D" id="3.40.50.620">
    <property type="entry name" value="HUPs"/>
    <property type="match status" value="1"/>
</dbReference>
<dbReference type="InterPro" id="IPR015803">
    <property type="entry name" value="Cys-tRNA-ligase"/>
</dbReference>
<dbReference type="PANTHER" id="PTHR10890">
    <property type="entry name" value="CYSTEINYL-TRNA SYNTHETASE"/>
    <property type="match status" value="1"/>
</dbReference>
<evidence type="ECO:0000256" key="10">
    <source>
        <dbReference type="ARBA" id="ARBA00022833"/>
    </source>
</evidence>
<dbReference type="GO" id="GO:0004817">
    <property type="term" value="F:cysteine-tRNA ligase activity"/>
    <property type="evidence" value="ECO:0007669"/>
    <property type="project" value="UniProtKB-EC"/>
</dbReference>
<dbReference type="SUPFAM" id="SSF52374">
    <property type="entry name" value="Nucleotidylyl transferase"/>
    <property type="match status" value="1"/>
</dbReference>
<dbReference type="InterPro" id="IPR015273">
    <property type="entry name" value="Cys-tRNA-synt_Ia_DALR"/>
</dbReference>
<evidence type="ECO:0000256" key="5">
    <source>
        <dbReference type="ARBA" id="ARBA00014738"/>
    </source>
</evidence>
<dbReference type="CDD" id="cd00672">
    <property type="entry name" value="CysRS_core"/>
    <property type="match status" value="1"/>
</dbReference>
<dbReference type="InterPro" id="IPR024909">
    <property type="entry name" value="Cys-tRNA/MSH_ligase"/>
</dbReference>
<evidence type="ECO:0000256" key="7">
    <source>
        <dbReference type="ARBA" id="ARBA00022598"/>
    </source>
</evidence>
<dbReference type="PRINTS" id="PR00983">
    <property type="entry name" value="TRNASYNTHCYS"/>
</dbReference>
<dbReference type="FunFam" id="3.40.50.620:FF:000068">
    <property type="entry name" value="Cysteine--tRNA ligase"/>
    <property type="match status" value="1"/>
</dbReference>
<protein>
    <recommendedName>
        <fullName evidence="5">Cysteine--tRNA ligase</fullName>
        <ecNumber evidence="4">6.1.1.16</ecNumber>
    </recommendedName>
    <alternativeName>
        <fullName evidence="14">Cysteinyl-tRNA synthetase</fullName>
    </alternativeName>
</protein>
<organism evidence="17">
    <name type="scientific">marine metagenome</name>
    <dbReference type="NCBI Taxonomy" id="408172"/>
    <lineage>
        <taxon>unclassified sequences</taxon>
        <taxon>metagenomes</taxon>
        <taxon>ecological metagenomes</taxon>
    </lineage>
</organism>
<sequence length="464" mass="51749">MDIFIHNTRTRTKERFEPASEHDVSIYVCGPTVYDRVHIGNGRPAVVFDVLVRLLRLFYKNVRYVRNITDIDDKINAAAQAAAEPIAELTDRFAAAYQKDVAALGVLEPTVEPRATGHIPEIIDMIKLLLERGHAYEAEGHVLFDVASDPDYGSLSRRSLADMIDGARVEVAPYKRDPKDFVLWKPSTSDLPGWESPWGRGRPGWHIECSAMIHKHLGPTIDIHGGGNDLTFPHHENELAQGRCVGGDANYVRYWMHNGMLTMGTEKMSKSVGNIVTIRELLETYDGEVLRYALLSGQYRQSLVWEERLLEQARSSLDTLYQALRTATSDSPNTARSYADSPASEFPNAVLEALADDLNTPIALASLHALAGKIHSGDNEAEKSDLREKLLAGGWLLGILNTPVEEYFQTNATLDSASIQVLIDEREAARNAKDFARADQIRDQLLESGIELEDTTEGTRWRTL</sequence>
<dbReference type="HAMAP" id="MF_00041">
    <property type="entry name" value="Cys_tRNA_synth"/>
    <property type="match status" value="1"/>
</dbReference>
<keyword evidence="11" id="KW-0067">ATP-binding</keyword>
<evidence type="ECO:0000313" key="17">
    <source>
        <dbReference type="EMBL" id="SUZ96626.1"/>
    </source>
</evidence>
<comment type="similarity">
    <text evidence="3">Belongs to the class-I aminoacyl-tRNA synthetase family.</text>
</comment>
<evidence type="ECO:0000256" key="12">
    <source>
        <dbReference type="ARBA" id="ARBA00022917"/>
    </source>
</evidence>
<evidence type="ECO:0000256" key="1">
    <source>
        <dbReference type="ARBA" id="ARBA00001947"/>
    </source>
</evidence>
<feature type="domain" description="Cysteinyl-tRNA synthetase class Ia DALR" evidence="16">
    <location>
        <begin position="349"/>
        <end position="408"/>
    </location>
</feature>
<dbReference type="SMART" id="SM00840">
    <property type="entry name" value="DALR_2"/>
    <property type="match status" value="1"/>
</dbReference>
<dbReference type="GO" id="GO:0006423">
    <property type="term" value="P:cysteinyl-tRNA aminoacylation"/>
    <property type="evidence" value="ECO:0007669"/>
    <property type="project" value="InterPro"/>
</dbReference>
<evidence type="ECO:0000256" key="8">
    <source>
        <dbReference type="ARBA" id="ARBA00022723"/>
    </source>
</evidence>
<evidence type="ECO:0000256" key="14">
    <source>
        <dbReference type="ARBA" id="ARBA00031499"/>
    </source>
</evidence>
<evidence type="ECO:0000256" key="9">
    <source>
        <dbReference type="ARBA" id="ARBA00022741"/>
    </source>
</evidence>
<proteinExistence type="inferred from homology"/>
<dbReference type="InterPro" id="IPR009080">
    <property type="entry name" value="tRNAsynth_Ia_anticodon-bd"/>
</dbReference>
<dbReference type="InterPro" id="IPR032678">
    <property type="entry name" value="tRNA-synt_1_cat_dom"/>
</dbReference>
<evidence type="ECO:0000256" key="15">
    <source>
        <dbReference type="ARBA" id="ARBA00047398"/>
    </source>
</evidence>
<comment type="cofactor">
    <cofactor evidence="1">
        <name>Zn(2+)</name>
        <dbReference type="ChEBI" id="CHEBI:29105"/>
    </cofactor>
</comment>
<keyword evidence="7" id="KW-0436">Ligase</keyword>
<dbReference type="GO" id="GO:0046872">
    <property type="term" value="F:metal ion binding"/>
    <property type="evidence" value="ECO:0007669"/>
    <property type="project" value="UniProtKB-KW"/>
</dbReference>
<keyword evidence="12" id="KW-0648">Protein biosynthesis</keyword>
<dbReference type="InterPro" id="IPR014729">
    <property type="entry name" value="Rossmann-like_a/b/a_fold"/>
</dbReference>
<dbReference type="Pfam" id="PF01406">
    <property type="entry name" value="tRNA-synt_1e"/>
    <property type="match status" value="1"/>
</dbReference>
<dbReference type="EC" id="6.1.1.16" evidence="4"/>
<keyword evidence="8" id="KW-0479">Metal-binding</keyword>
<dbReference type="NCBIfam" id="TIGR00435">
    <property type="entry name" value="cysS"/>
    <property type="match status" value="1"/>
</dbReference>
<name>A0A381RXP3_9ZZZZ</name>
<dbReference type="Gene3D" id="1.20.120.1910">
    <property type="entry name" value="Cysteine-tRNA ligase, C-terminal anti-codon recognition domain"/>
    <property type="match status" value="1"/>
</dbReference>
<comment type="catalytic activity">
    <reaction evidence="15">
        <text>tRNA(Cys) + L-cysteine + ATP = L-cysteinyl-tRNA(Cys) + AMP + diphosphate</text>
        <dbReference type="Rhea" id="RHEA:17773"/>
        <dbReference type="Rhea" id="RHEA-COMP:9661"/>
        <dbReference type="Rhea" id="RHEA-COMP:9679"/>
        <dbReference type="ChEBI" id="CHEBI:30616"/>
        <dbReference type="ChEBI" id="CHEBI:33019"/>
        <dbReference type="ChEBI" id="CHEBI:35235"/>
        <dbReference type="ChEBI" id="CHEBI:78442"/>
        <dbReference type="ChEBI" id="CHEBI:78517"/>
        <dbReference type="ChEBI" id="CHEBI:456215"/>
        <dbReference type="EC" id="6.1.1.16"/>
    </reaction>
</comment>
<evidence type="ECO:0000256" key="2">
    <source>
        <dbReference type="ARBA" id="ARBA00004496"/>
    </source>
</evidence>
<dbReference type="PANTHER" id="PTHR10890:SF3">
    <property type="entry name" value="CYSTEINE--TRNA LIGASE, CYTOPLASMIC"/>
    <property type="match status" value="1"/>
</dbReference>
<keyword evidence="13" id="KW-0030">Aminoacyl-tRNA synthetase</keyword>
<dbReference type="Pfam" id="PF23493">
    <property type="entry name" value="CysS_C"/>
    <property type="match status" value="1"/>
</dbReference>
<evidence type="ECO:0000256" key="3">
    <source>
        <dbReference type="ARBA" id="ARBA00005594"/>
    </source>
</evidence>
<dbReference type="AlphaFoldDB" id="A0A381RXP3"/>
<evidence type="ECO:0000256" key="4">
    <source>
        <dbReference type="ARBA" id="ARBA00012832"/>
    </source>
</evidence>
<keyword evidence="6" id="KW-0963">Cytoplasm</keyword>
<dbReference type="EMBL" id="UINC01002433">
    <property type="protein sequence ID" value="SUZ96626.1"/>
    <property type="molecule type" value="Genomic_DNA"/>
</dbReference>
<evidence type="ECO:0000256" key="11">
    <source>
        <dbReference type="ARBA" id="ARBA00022840"/>
    </source>
</evidence>
<evidence type="ECO:0000259" key="16">
    <source>
        <dbReference type="SMART" id="SM00840"/>
    </source>
</evidence>
<dbReference type="Pfam" id="PF09190">
    <property type="entry name" value="DALR_2"/>
    <property type="match status" value="1"/>
</dbReference>